<keyword evidence="3" id="KW-0227">DNA damage</keyword>
<dbReference type="InterPro" id="IPR014016">
    <property type="entry name" value="UvrD-like_ATP-bd"/>
</dbReference>
<dbReference type="SUPFAM" id="SSF52540">
    <property type="entry name" value="P-loop containing nucleoside triphosphate hydrolases"/>
    <property type="match status" value="1"/>
</dbReference>
<dbReference type="InterPro" id="IPR000212">
    <property type="entry name" value="DNA_helicase_UvrD/REP"/>
</dbReference>
<dbReference type="Pfam" id="PF12705">
    <property type="entry name" value="PDDEXK_1"/>
    <property type="match status" value="1"/>
</dbReference>
<evidence type="ECO:0000313" key="19">
    <source>
        <dbReference type="EMBL" id="MDA5194576.1"/>
    </source>
</evidence>
<dbReference type="InterPro" id="IPR011604">
    <property type="entry name" value="PDDEXK-like_dom_sf"/>
</dbReference>
<evidence type="ECO:0000256" key="11">
    <source>
        <dbReference type="ARBA" id="ARBA00034617"/>
    </source>
</evidence>
<reference evidence="19" key="1">
    <citation type="submission" date="2022-08" db="EMBL/GenBank/DDBJ databases">
        <authorList>
            <person name="Vandamme P."/>
            <person name="Hettiarachchi A."/>
            <person name="Peeters C."/>
            <person name="Cnockaert M."/>
            <person name="Carlier A."/>
        </authorList>
    </citation>
    <scope>NUCLEOTIDE SEQUENCE</scope>
    <source>
        <strain evidence="19">LMG 31809</strain>
    </source>
</reference>
<evidence type="ECO:0000256" key="4">
    <source>
        <dbReference type="ARBA" id="ARBA00022801"/>
    </source>
</evidence>
<dbReference type="GO" id="GO:0005829">
    <property type="term" value="C:cytosol"/>
    <property type="evidence" value="ECO:0007669"/>
    <property type="project" value="TreeGrafter"/>
</dbReference>
<evidence type="ECO:0000313" key="20">
    <source>
        <dbReference type="Proteomes" id="UP001141619"/>
    </source>
</evidence>
<dbReference type="Proteomes" id="UP001141619">
    <property type="component" value="Unassembled WGS sequence"/>
</dbReference>
<evidence type="ECO:0000256" key="16">
    <source>
        <dbReference type="SAM" id="MobiDB-lite"/>
    </source>
</evidence>
<feature type="region of interest" description="Disordered" evidence="16">
    <location>
        <begin position="931"/>
        <end position="958"/>
    </location>
</feature>
<comment type="catalytic activity">
    <reaction evidence="14">
        <text>ATP + H2O = ADP + phosphate + H(+)</text>
        <dbReference type="Rhea" id="RHEA:13065"/>
        <dbReference type="ChEBI" id="CHEBI:15377"/>
        <dbReference type="ChEBI" id="CHEBI:15378"/>
        <dbReference type="ChEBI" id="CHEBI:30616"/>
        <dbReference type="ChEBI" id="CHEBI:43474"/>
        <dbReference type="ChEBI" id="CHEBI:456216"/>
        <dbReference type="EC" id="5.6.2.4"/>
    </reaction>
</comment>
<keyword evidence="9" id="KW-0234">DNA repair</keyword>
<sequence>MTKAQDSASDPAASAWVSASAGTGKTHVLTSRVLRLLLAGTPPERILCLTFTKAAAAEMSNRIQSTLARWVTLDDERLDLALAGLGVDRPQAARGRARRLFAEVLEVPGGLKILTIHAFCQSLLARFPLEASLPPHFRLIDDRSAAEVLRSALDMVLMEVAREEKTALSQALARISRRLTEYSFSDFVSGLLSERGLLERLGRQFQTFPGLLAATARVLGIGAEETAEQLVAGFAASQNRDDLQAAALALGGGTATDMERAALLGRWLELDVVTPADFRAYAPAYLTQKGEIRKTLVTKGTEKARPGTLASLLGEAERVEALVARLRLVEVMDNTAAALTFAFAVLDIYAREKRRQAALDYDDLILGTLALLQRPGIAPWVLFKLDGGLDHVLVDEAQDTNPEQWQVIKALADDFFAGEAAREVSRSIFAVGDVKQSIYRFQRADPRAFIASRDHFAARVRAVDGDFRDVPLDLSFRSTAAVLDYVDAVFADPALRGDLLDDRYTRHGTVRDKDAGLVELWPVMLPEPERGADVDGWQLPVDQTTQASAPARLAIKIAAQIRQWLRDKEPLPARGRAMTAGDILVLVRRRSAFDGLLLSALKLMGVPVAGADRMVVTDQLAVMDLMALARFVLLPEDDLTLATVLKSPLVGMSEDDLYGLAHGRRGSLWARVAGAGGDAAEFLGGLLGLADKLAPFDFFATVLNGVDASGKSGRTRIVARLGSEAHDPIDEFLALALAFEKSHTPSLQGFLHWLEARDIEIKRDMEQGRDEVRIMTVHGSKGLQAPVVIMPDTCQKPRPRGSLIPIDSDRPPVDRLLLWPGSSENTVGAAKDARDKVKALEDEEQARLLYVALTRAADRLYLTGWVGARMKIETGCWYEHLEKAFAQLPGVIEFDSPDGPVKRFTTVQTGDVRPDRSAAERREAAALPAWASMTAPDEPVPARPLSPSRPLEDEPEVQSPLRAAAARAKETVRFRRGTLIHRLLERLPSLAAEARAEAARRFLGDPAYGLSPLDVAQIVAEVMAILEDAEFAPIFSSAAQAEVPIAGLVDQVPVAGQIDRLYVTDSRVLVIDYKTNRPPPDRVEDVALAYVRQMAAYRRLLQQIYPGRRIDCALLWTDGARLMALPDQMLDRVVF</sequence>
<dbReference type="GO" id="GO:0000725">
    <property type="term" value="P:recombinational repair"/>
    <property type="evidence" value="ECO:0007669"/>
    <property type="project" value="TreeGrafter"/>
</dbReference>
<dbReference type="GO" id="GO:0043138">
    <property type="term" value="F:3'-5' DNA helicase activity"/>
    <property type="evidence" value="ECO:0007669"/>
    <property type="project" value="UniProtKB-EC"/>
</dbReference>
<evidence type="ECO:0000256" key="13">
    <source>
        <dbReference type="ARBA" id="ARBA00034923"/>
    </source>
</evidence>
<evidence type="ECO:0000256" key="7">
    <source>
        <dbReference type="ARBA" id="ARBA00022840"/>
    </source>
</evidence>
<dbReference type="GO" id="GO:0033202">
    <property type="term" value="C:DNA helicase complex"/>
    <property type="evidence" value="ECO:0007669"/>
    <property type="project" value="TreeGrafter"/>
</dbReference>
<keyword evidence="5 15" id="KW-0347">Helicase</keyword>
<evidence type="ECO:0000256" key="1">
    <source>
        <dbReference type="ARBA" id="ARBA00022722"/>
    </source>
</evidence>
<keyword evidence="7 15" id="KW-0067">ATP-binding</keyword>
<dbReference type="SUPFAM" id="SSF52980">
    <property type="entry name" value="Restriction endonuclease-like"/>
    <property type="match status" value="1"/>
</dbReference>
<keyword evidence="1" id="KW-0540">Nuclease</keyword>
<evidence type="ECO:0000256" key="10">
    <source>
        <dbReference type="ARBA" id="ARBA00023235"/>
    </source>
</evidence>
<comment type="catalytic activity">
    <reaction evidence="11">
        <text>Couples ATP hydrolysis with the unwinding of duplex DNA by translocating in the 3'-5' direction.</text>
        <dbReference type="EC" id="5.6.2.4"/>
    </reaction>
</comment>
<dbReference type="InterPro" id="IPR027417">
    <property type="entry name" value="P-loop_NTPase"/>
</dbReference>
<comment type="caution">
    <text evidence="19">The sequence shown here is derived from an EMBL/GenBank/DDBJ whole genome shotgun (WGS) entry which is preliminary data.</text>
</comment>
<dbReference type="PANTHER" id="PTHR11070:SF2">
    <property type="entry name" value="ATP-DEPENDENT DNA HELICASE SRS2"/>
    <property type="match status" value="1"/>
</dbReference>
<keyword evidence="10" id="KW-0413">Isomerase</keyword>
<evidence type="ECO:0000259" key="18">
    <source>
        <dbReference type="PROSITE" id="PS51217"/>
    </source>
</evidence>
<dbReference type="NCBIfam" id="TIGR02784">
    <property type="entry name" value="addA_alphas"/>
    <property type="match status" value="1"/>
</dbReference>
<dbReference type="GO" id="GO:0005524">
    <property type="term" value="F:ATP binding"/>
    <property type="evidence" value="ECO:0007669"/>
    <property type="project" value="UniProtKB-UniRule"/>
</dbReference>
<dbReference type="Gene3D" id="3.90.320.10">
    <property type="match status" value="1"/>
</dbReference>
<dbReference type="Pfam" id="PF13361">
    <property type="entry name" value="UvrD_C"/>
    <property type="match status" value="1"/>
</dbReference>
<proteinExistence type="predicted"/>
<dbReference type="Gene3D" id="3.40.50.300">
    <property type="entry name" value="P-loop containing nucleotide triphosphate hydrolases"/>
    <property type="match status" value="4"/>
</dbReference>
<dbReference type="RefSeq" id="WP_274944282.1">
    <property type="nucleotide sequence ID" value="NZ_JANWOI010000004.1"/>
</dbReference>
<organism evidence="19 20">
    <name type="scientific">Govanella unica</name>
    <dbReference type="NCBI Taxonomy" id="2975056"/>
    <lineage>
        <taxon>Bacteria</taxon>
        <taxon>Pseudomonadati</taxon>
        <taxon>Pseudomonadota</taxon>
        <taxon>Alphaproteobacteria</taxon>
        <taxon>Emcibacterales</taxon>
        <taxon>Govanellaceae</taxon>
        <taxon>Govanella</taxon>
    </lineage>
</organism>
<evidence type="ECO:0000256" key="3">
    <source>
        <dbReference type="ARBA" id="ARBA00022763"/>
    </source>
</evidence>
<dbReference type="InterPro" id="IPR014017">
    <property type="entry name" value="DNA_helicase_UvrD-like_C"/>
</dbReference>
<dbReference type="InterPro" id="IPR014151">
    <property type="entry name" value="DNA_helicase_AddA"/>
</dbReference>
<dbReference type="GO" id="GO:0004527">
    <property type="term" value="F:exonuclease activity"/>
    <property type="evidence" value="ECO:0007669"/>
    <property type="project" value="UniProtKB-KW"/>
</dbReference>
<name>A0A9X3TZC6_9PROT</name>
<keyword evidence="6" id="KW-0269">Exonuclease</keyword>
<dbReference type="AlphaFoldDB" id="A0A9X3TZC6"/>
<evidence type="ECO:0000256" key="5">
    <source>
        <dbReference type="ARBA" id="ARBA00022806"/>
    </source>
</evidence>
<evidence type="ECO:0000256" key="14">
    <source>
        <dbReference type="ARBA" id="ARBA00048988"/>
    </source>
</evidence>
<dbReference type="PROSITE" id="PS51198">
    <property type="entry name" value="UVRD_HELICASE_ATP_BIND"/>
    <property type="match status" value="1"/>
</dbReference>
<dbReference type="PANTHER" id="PTHR11070">
    <property type="entry name" value="UVRD / RECB / PCRA DNA HELICASE FAMILY MEMBER"/>
    <property type="match status" value="1"/>
</dbReference>
<evidence type="ECO:0000256" key="8">
    <source>
        <dbReference type="ARBA" id="ARBA00023125"/>
    </source>
</evidence>
<dbReference type="EMBL" id="JANWOI010000004">
    <property type="protein sequence ID" value="MDA5194576.1"/>
    <property type="molecule type" value="Genomic_DNA"/>
</dbReference>
<accession>A0A9X3TZC6</accession>
<dbReference type="InterPro" id="IPR038726">
    <property type="entry name" value="PDDEXK_AddAB-type"/>
</dbReference>
<feature type="domain" description="UvrD-like helicase ATP-binding" evidence="17">
    <location>
        <begin position="1"/>
        <end position="479"/>
    </location>
</feature>
<reference evidence="19" key="2">
    <citation type="journal article" date="2023" name="Syst. Appl. Microbiol.">
        <title>Govania unica gen. nov., sp. nov., a rare biosphere bacterium that represents a novel family in the class Alphaproteobacteria.</title>
        <authorList>
            <person name="Vandamme P."/>
            <person name="Peeters C."/>
            <person name="Hettiarachchi A."/>
            <person name="Cnockaert M."/>
            <person name="Carlier A."/>
        </authorList>
    </citation>
    <scope>NUCLEOTIDE SEQUENCE</scope>
    <source>
        <strain evidence="19">LMG 31809</strain>
    </source>
</reference>
<dbReference type="InterPro" id="IPR011335">
    <property type="entry name" value="Restrct_endonuc-II-like"/>
</dbReference>
<evidence type="ECO:0000256" key="12">
    <source>
        <dbReference type="ARBA" id="ARBA00034808"/>
    </source>
</evidence>
<evidence type="ECO:0000256" key="2">
    <source>
        <dbReference type="ARBA" id="ARBA00022741"/>
    </source>
</evidence>
<gene>
    <name evidence="19" type="primary">addA</name>
    <name evidence="19" type="ORF">NYP16_11505</name>
</gene>
<protein>
    <recommendedName>
        <fullName evidence="12">DNA 3'-5' helicase</fullName>
        <ecNumber evidence="12">5.6.2.4</ecNumber>
    </recommendedName>
    <alternativeName>
        <fullName evidence="13">DNA 3'-5' helicase II</fullName>
    </alternativeName>
</protein>
<keyword evidence="4 15" id="KW-0378">Hydrolase</keyword>
<evidence type="ECO:0000256" key="6">
    <source>
        <dbReference type="ARBA" id="ARBA00022839"/>
    </source>
</evidence>
<evidence type="ECO:0000256" key="15">
    <source>
        <dbReference type="PROSITE-ProRule" id="PRU00560"/>
    </source>
</evidence>
<keyword evidence="20" id="KW-1185">Reference proteome</keyword>
<dbReference type="GO" id="GO:0003677">
    <property type="term" value="F:DNA binding"/>
    <property type="evidence" value="ECO:0007669"/>
    <property type="project" value="UniProtKB-KW"/>
</dbReference>
<dbReference type="EC" id="5.6.2.4" evidence="12"/>
<dbReference type="PROSITE" id="PS51217">
    <property type="entry name" value="UVRD_HELICASE_CTER"/>
    <property type="match status" value="1"/>
</dbReference>
<evidence type="ECO:0000256" key="9">
    <source>
        <dbReference type="ARBA" id="ARBA00023204"/>
    </source>
</evidence>
<keyword evidence="8" id="KW-0238">DNA-binding</keyword>
<keyword evidence="2 15" id="KW-0547">Nucleotide-binding</keyword>
<feature type="domain" description="UvrD-like helicase C-terminal" evidence="18">
    <location>
        <begin position="508"/>
        <end position="782"/>
    </location>
</feature>
<dbReference type="Pfam" id="PF00580">
    <property type="entry name" value="UvrD-helicase"/>
    <property type="match status" value="1"/>
</dbReference>
<evidence type="ECO:0000259" key="17">
    <source>
        <dbReference type="PROSITE" id="PS51198"/>
    </source>
</evidence>
<feature type="binding site" evidence="15">
    <location>
        <begin position="19"/>
        <end position="26"/>
    </location>
    <ligand>
        <name>ATP</name>
        <dbReference type="ChEBI" id="CHEBI:30616"/>
    </ligand>
</feature>